<comment type="caution">
    <text evidence="2">The sequence shown here is derived from an EMBL/GenBank/DDBJ whole genome shotgun (WGS) entry which is preliminary data.</text>
</comment>
<reference evidence="2 3" key="1">
    <citation type="submission" date="2020-08" db="EMBL/GenBank/DDBJ databases">
        <title>Genomic Encyclopedia of Type Strains, Phase IV (KMG-IV): sequencing the most valuable type-strain genomes for metagenomic binning, comparative biology and taxonomic classification.</title>
        <authorList>
            <person name="Goeker M."/>
        </authorList>
    </citation>
    <scope>NUCLEOTIDE SEQUENCE [LARGE SCALE GENOMIC DNA]</scope>
    <source>
        <strain evidence="2 3">DSM 26575</strain>
    </source>
</reference>
<protein>
    <submittedName>
        <fullName evidence="2">Uncharacterized protein</fullName>
    </submittedName>
</protein>
<dbReference type="EMBL" id="JACIDW010000007">
    <property type="protein sequence ID" value="MBB3965035.1"/>
    <property type="molecule type" value="Genomic_DNA"/>
</dbReference>
<proteinExistence type="predicted"/>
<dbReference type="Proteomes" id="UP000582090">
    <property type="component" value="Unassembled WGS sequence"/>
</dbReference>
<dbReference type="AlphaFoldDB" id="A0A7W6GBJ0"/>
<name>A0A7W6GBJ0_9HYPH</name>
<gene>
    <name evidence="2" type="ORF">GGQ67_002702</name>
</gene>
<dbReference type="RefSeq" id="WP_183900627.1">
    <property type="nucleotide sequence ID" value="NZ_JACIDW010000007.1"/>
</dbReference>
<evidence type="ECO:0000313" key="3">
    <source>
        <dbReference type="Proteomes" id="UP000582090"/>
    </source>
</evidence>
<feature type="compositionally biased region" description="Polar residues" evidence="1">
    <location>
        <begin position="63"/>
        <end position="75"/>
    </location>
</feature>
<sequence>MPANAWEWKRRPAPFMILLARRISTHRDLQFDAPPVYIEIQRLTGRIARPTDVDSMHGASGIHATSAQKQSAGIQTALTIGERSASLEQRLT</sequence>
<evidence type="ECO:0000313" key="2">
    <source>
        <dbReference type="EMBL" id="MBB3965035.1"/>
    </source>
</evidence>
<evidence type="ECO:0000256" key="1">
    <source>
        <dbReference type="SAM" id="MobiDB-lite"/>
    </source>
</evidence>
<keyword evidence="3" id="KW-1185">Reference proteome</keyword>
<feature type="region of interest" description="Disordered" evidence="1">
    <location>
        <begin position="51"/>
        <end position="75"/>
    </location>
</feature>
<accession>A0A7W6GBJ0</accession>
<organism evidence="2 3">
    <name type="scientific">Rhizobium metallidurans</name>
    <dbReference type="NCBI Taxonomy" id="1265931"/>
    <lineage>
        <taxon>Bacteria</taxon>
        <taxon>Pseudomonadati</taxon>
        <taxon>Pseudomonadota</taxon>
        <taxon>Alphaproteobacteria</taxon>
        <taxon>Hyphomicrobiales</taxon>
        <taxon>Rhizobiaceae</taxon>
        <taxon>Rhizobium/Agrobacterium group</taxon>
        <taxon>Rhizobium</taxon>
    </lineage>
</organism>